<evidence type="ECO:0000256" key="1">
    <source>
        <dbReference type="ARBA" id="ARBA00004930"/>
    </source>
</evidence>
<keyword evidence="4" id="KW-0587">Phenylpropanoid metabolism</keyword>
<protein>
    <recommendedName>
        <fullName evidence="9">4-coumarate--CoA ligase</fullName>
    </recommendedName>
</protein>
<feature type="domain" description="AMP-dependent synthetase/ligase" evidence="5">
    <location>
        <begin position="60"/>
        <end position="425"/>
    </location>
</feature>
<proteinExistence type="inferred from homology"/>
<evidence type="ECO:0000256" key="3">
    <source>
        <dbReference type="ARBA" id="ARBA00022598"/>
    </source>
</evidence>
<dbReference type="Proteomes" id="UP001291926">
    <property type="component" value="Unassembled WGS sequence"/>
</dbReference>
<name>A0ABR0CW25_9LAMI</name>
<evidence type="ECO:0000313" key="7">
    <source>
        <dbReference type="EMBL" id="KAK4481100.1"/>
    </source>
</evidence>
<evidence type="ECO:0000256" key="2">
    <source>
        <dbReference type="ARBA" id="ARBA00006432"/>
    </source>
</evidence>
<dbReference type="EMBL" id="JAYDYQ010002685">
    <property type="protein sequence ID" value="KAK4481100.1"/>
    <property type="molecule type" value="Genomic_DNA"/>
</dbReference>
<feature type="domain" description="AMP-binding enzyme C-terminal" evidence="6">
    <location>
        <begin position="476"/>
        <end position="551"/>
    </location>
</feature>
<dbReference type="PANTHER" id="PTHR24096:SF417">
    <property type="entry name" value="AMP-DEPENDENT SYNTHETASE_LIGASE"/>
    <property type="match status" value="1"/>
</dbReference>
<dbReference type="InterPro" id="IPR020845">
    <property type="entry name" value="AMP-binding_CS"/>
</dbReference>
<evidence type="ECO:0008006" key="9">
    <source>
        <dbReference type="Google" id="ProtNLM"/>
    </source>
</evidence>
<comment type="pathway">
    <text evidence="1">Phytoalexin biosynthesis; 3,4',5-trihydroxystilbene biosynthesis; 3,4',5-trihydroxystilbene from trans-4-coumarate: step 1/2.</text>
</comment>
<evidence type="ECO:0000313" key="8">
    <source>
        <dbReference type="Proteomes" id="UP001291926"/>
    </source>
</evidence>
<evidence type="ECO:0000259" key="5">
    <source>
        <dbReference type="Pfam" id="PF00501"/>
    </source>
</evidence>
<dbReference type="PANTHER" id="PTHR24096">
    <property type="entry name" value="LONG-CHAIN-FATTY-ACID--COA LIGASE"/>
    <property type="match status" value="1"/>
</dbReference>
<keyword evidence="3" id="KW-0436">Ligase</keyword>
<evidence type="ECO:0000256" key="4">
    <source>
        <dbReference type="ARBA" id="ARBA00023051"/>
    </source>
</evidence>
<accession>A0ABR0CW25</accession>
<dbReference type="InterPro" id="IPR045851">
    <property type="entry name" value="AMP-bd_C_sf"/>
</dbReference>
<organism evidence="7 8">
    <name type="scientific">Penstemon davidsonii</name>
    <dbReference type="NCBI Taxonomy" id="160366"/>
    <lineage>
        <taxon>Eukaryota</taxon>
        <taxon>Viridiplantae</taxon>
        <taxon>Streptophyta</taxon>
        <taxon>Embryophyta</taxon>
        <taxon>Tracheophyta</taxon>
        <taxon>Spermatophyta</taxon>
        <taxon>Magnoliopsida</taxon>
        <taxon>eudicotyledons</taxon>
        <taxon>Gunneridae</taxon>
        <taxon>Pentapetalae</taxon>
        <taxon>asterids</taxon>
        <taxon>lamiids</taxon>
        <taxon>Lamiales</taxon>
        <taxon>Plantaginaceae</taxon>
        <taxon>Cheloneae</taxon>
        <taxon>Penstemon</taxon>
    </lineage>
</organism>
<dbReference type="InterPro" id="IPR042099">
    <property type="entry name" value="ANL_N_sf"/>
</dbReference>
<dbReference type="PROSITE" id="PS00455">
    <property type="entry name" value="AMP_BINDING"/>
    <property type="match status" value="1"/>
</dbReference>
<dbReference type="Pfam" id="PF13193">
    <property type="entry name" value="AMP-binding_C"/>
    <property type="match status" value="1"/>
</dbReference>
<gene>
    <name evidence="7" type="ORF">RD792_011971</name>
</gene>
<dbReference type="SUPFAM" id="SSF56801">
    <property type="entry name" value="Acetyl-CoA synthetase-like"/>
    <property type="match status" value="1"/>
</dbReference>
<sequence length="565" mass="62660">MKILFCFIRKLQCQHHFYTKRKKLLAPPFHGGDGIYRSPRPPLTLPPDPKISMIPFLFANLSQTGQTPALIDSETGQTITFSQLKTQISNLSKSLLNLNISKNDVVLILSPNSIIYPISFLAVVSIGAIATPANTHYTVTELSKQIQNSSPKLIITTHQLHHKVKHFDLPCILLTPKNPSFTENRTWYYSDLVNDSPIKLKSKRPLVTQSDVAALFYSSGTTGTSKGVVLTHKNFIASAMATTSDQEFYKEPRNVFLCFLPLFHIYAMSAIIYGQLQRGNTVVVMEKYDLDKMLSAVGKYRVSHLYVVPPVVKALVKEPEVVSKYDVSSLKEIGSAAAPLGKEMMVECAKIFPKAAILQLYGLTETCAVVSMENARVGSHHSGSTGVLAPGFESKIIDVDNSKPLPPFHKGELLVRGPMVMQGYFKNKKATEETIDEKGWLHTGDLGYFDDDGRLYIVDRLKELIKCKGFPVAPAELEELLVSHPGITDAAVIPFPDAEAGEVPVAFVVRLSSSSISEEEVQKFVAEQVAPFKRLRRVTFVDCIPKSAAGKILRRELKQKFIPKL</sequence>
<comment type="caution">
    <text evidence="7">The sequence shown here is derived from an EMBL/GenBank/DDBJ whole genome shotgun (WGS) entry which is preliminary data.</text>
</comment>
<dbReference type="Pfam" id="PF00501">
    <property type="entry name" value="AMP-binding"/>
    <property type="match status" value="1"/>
</dbReference>
<dbReference type="Gene3D" id="3.40.50.12780">
    <property type="entry name" value="N-terminal domain of ligase-like"/>
    <property type="match status" value="1"/>
</dbReference>
<comment type="similarity">
    <text evidence="2">Belongs to the ATP-dependent AMP-binding enzyme family.</text>
</comment>
<evidence type="ECO:0000259" key="6">
    <source>
        <dbReference type="Pfam" id="PF13193"/>
    </source>
</evidence>
<reference evidence="7 8" key="1">
    <citation type="journal article" date="2023" name="bioRxiv">
        <title>Genome report: Whole genome sequence and annotation of Penstemon davidsonii.</title>
        <authorList>
            <person name="Ostevik K.L."/>
            <person name="Alabady M."/>
            <person name="Zhang M."/>
            <person name="Rausher M.D."/>
        </authorList>
    </citation>
    <scope>NUCLEOTIDE SEQUENCE [LARGE SCALE GENOMIC DNA]</scope>
    <source>
        <strain evidence="7">DNT005</strain>
        <tissue evidence="7">Whole leaf</tissue>
    </source>
</reference>
<dbReference type="InterPro" id="IPR025110">
    <property type="entry name" value="AMP-bd_C"/>
</dbReference>
<keyword evidence="8" id="KW-1185">Reference proteome</keyword>
<dbReference type="Gene3D" id="3.30.300.30">
    <property type="match status" value="1"/>
</dbReference>
<dbReference type="InterPro" id="IPR000873">
    <property type="entry name" value="AMP-dep_synth/lig_dom"/>
</dbReference>
<dbReference type="CDD" id="cd05904">
    <property type="entry name" value="4CL"/>
    <property type="match status" value="1"/>
</dbReference>